<dbReference type="EMBL" id="DF933820">
    <property type="protein sequence ID" value="GAM37703.1"/>
    <property type="molecule type" value="Genomic_DNA"/>
</dbReference>
<name>A0A6V8H9Z4_TALPI</name>
<gene>
    <name evidence="2" type="ORF">TCE0_024r07830</name>
</gene>
<dbReference type="Proteomes" id="UP000053095">
    <property type="component" value="Unassembled WGS sequence"/>
</dbReference>
<proteinExistence type="predicted"/>
<accession>A0A6V8H9Z4</accession>
<organism evidence="2 3">
    <name type="scientific">Talaromyces pinophilus</name>
    <name type="common">Penicillium pinophilum</name>
    <dbReference type="NCBI Taxonomy" id="128442"/>
    <lineage>
        <taxon>Eukaryota</taxon>
        <taxon>Fungi</taxon>
        <taxon>Dikarya</taxon>
        <taxon>Ascomycota</taxon>
        <taxon>Pezizomycotina</taxon>
        <taxon>Eurotiomycetes</taxon>
        <taxon>Eurotiomycetidae</taxon>
        <taxon>Eurotiales</taxon>
        <taxon>Trichocomaceae</taxon>
        <taxon>Talaromyces</taxon>
        <taxon>Talaromyces sect. Talaromyces</taxon>
    </lineage>
</organism>
<dbReference type="AlphaFoldDB" id="A0A6V8H9Z4"/>
<feature type="region of interest" description="Disordered" evidence="1">
    <location>
        <begin position="44"/>
        <end position="90"/>
    </location>
</feature>
<sequence length="90" mass="10154">MPTVTMTSELEHYVDSLRSFLDRNPTFQPSPASPKIDPRMELCRIDSAPGSGQGQDRRLTPDTVADQTEQCRSVQWKTLPSTQKNYGSLR</sequence>
<evidence type="ECO:0000313" key="2">
    <source>
        <dbReference type="EMBL" id="GAM37703.1"/>
    </source>
</evidence>
<comment type="caution">
    <text evidence="2">The sequence shown here is derived from an EMBL/GenBank/DDBJ whole genome shotgun (WGS) entry which is preliminary data.</text>
</comment>
<protein>
    <submittedName>
        <fullName evidence="2">Uncharacterized protein</fullName>
    </submittedName>
</protein>
<reference evidence="3" key="1">
    <citation type="journal article" date="2015" name="Genome Announc.">
        <title>Draft genome sequence of Talaromyces cellulolyticus strain Y-94, a source of lignocellulosic biomass-degrading enzymes.</title>
        <authorList>
            <person name="Fujii T."/>
            <person name="Koike H."/>
            <person name="Sawayama S."/>
            <person name="Yano S."/>
            <person name="Inoue H."/>
        </authorList>
    </citation>
    <scope>NUCLEOTIDE SEQUENCE [LARGE SCALE GENOMIC DNA]</scope>
    <source>
        <strain evidence="3">Y-94</strain>
    </source>
</reference>
<evidence type="ECO:0000313" key="3">
    <source>
        <dbReference type="Proteomes" id="UP000053095"/>
    </source>
</evidence>
<feature type="compositionally biased region" description="Polar residues" evidence="1">
    <location>
        <begin position="65"/>
        <end position="90"/>
    </location>
</feature>
<evidence type="ECO:0000256" key="1">
    <source>
        <dbReference type="SAM" id="MobiDB-lite"/>
    </source>
</evidence>
<keyword evidence="3" id="KW-1185">Reference proteome</keyword>